<protein>
    <submittedName>
        <fullName evidence="1">Uncharacterized protein</fullName>
    </submittedName>
</protein>
<dbReference type="EMBL" id="MN740593">
    <property type="protein sequence ID" value="QHS77836.1"/>
    <property type="molecule type" value="Genomic_DNA"/>
</dbReference>
<dbReference type="AlphaFoldDB" id="A0A6C0ADQ3"/>
<accession>A0A6C0ADQ3</accession>
<evidence type="ECO:0000313" key="1">
    <source>
        <dbReference type="EMBL" id="QHS77836.1"/>
    </source>
</evidence>
<organism evidence="1">
    <name type="scientific">viral metagenome</name>
    <dbReference type="NCBI Taxonomy" id="1070528"/>
    <lineage>
        <taxon>unclassified sequences</taxon>
        <taxon>metagenomes</taxon>
        <taxon>organismal metagenomes</taxon>
    </lineage>
</organism>
<name>A0A6C0ADQ3_9ZZZZ</name>
<proteinExistence type="predicted"/>
<sequence length="38" mass="4710">MCKKIIFCEKLISEVIKIRNIYFCYKKIKKILKKYILL</sequence>
<reference evidence="1" key="1">
    <citation type="journal article" date="2020" name="Nature">
        <title>Giant virus diversity and host interactions through global metagenomics.</title>
        <authorList>
            <person name="Schulz F."/>
            <person name="Roux S."/>
            <person name="Paez-Espino D."/>
            <person name="Jungbluth S."/>
            <person name="Walsh D.A."/>
            <person name="Denef V.J."/>
            <person name="McMahon K.D."/>
            <person name="Konstantinidis K.T."/>
            <person name="Eloe-Fadrosh E.A."/>
            <person name="Kyrpides N.C."/>
            <person name="Woyke T."/>
        </authorList>
    </citation>
    <scope>NUCLEOTIDE SEQUENCE</scope>
    <source>
        <strain evidence="1">GVMAG-S-1021933-23</strain>
    </source>
</reference>